<keyword evidence="3" id="KW-1015">Disulfide bond</keyword>
<proteinExistence type="predicted"/>
<dbReference type="AlphaFoldDB" id="A0A6G7LW28"/>
<comment type="subcellular location">
    <subcellularLocation>
        <location evidence="1">Cell envelope</location>
    </subcellularLocation>
</comment>
<dbReference type="PANTHER" id="PTHR42852">
    <property type="entry name" value="THIOL:DISULFIDE INTERCHANGE PROTEIN DSBE"/>
    <property type="match status" value="1"/>
</dbReference>
<name>A0A6G7LW28_9GAMM</name>
<dbReference type="Proteomes" id="UP000502117">
    <property type="component" value="Chromosome"/>
</dbReference>
<dbReference type="PROSITE" id="PS51352">
    <property type="entry name" value="THIOREDOXIN_2"/>
    <property type="match status" value="1"/>
</dbReference>
<keyword evidence="4" id="KW-0676">Redox-active center</keyword>
<dbReference type="Gene3D" id="3.40.30.10">
    <property type="entry name" value="Glutaredoxin"/>
    <property type="match status" value="1"/>
</dbReference>
<dbReference type="Pfam" id="PF00578">
    <property type="entry name" value="AhpC-TSA"/>
    <property type="match status" value="1"/>
</dbReference>
<evidence type="ECO:0000313" key="7">
    <source>
        <dbReference type="Proteomes" id="UP000502117"/>
    </source>
</evidence>
<dbReference type="InterPro" id="IPR050553">
    <property type="entry name" value="Thioredoxin_ResA/DsbE_sf"/>
</dbReference>
<dbReference type="InterPro" id="IPR017937">
    <property type="entry name" value="Thioredoxin_CS"/>
</dbReference>
<evidence type="ECO:0000256" key="1">
    <source>
        <dbReference type="ARBA" id="ARBA00004196"/>
    </source>
</evidence>
<keyword evidence="2" id="KW-0201">Cytochrome c-type biogenesis</keyword>
<dbReference type="EMBL" id="CP045857">
    <property type="protein sequence ID" value="QIJ05998.1"/>
    <property type="molecule type" value="Genomic_DNA"/>
</dbReference>
<protein>
    <submittedName>
        <fullName evidence="6">Redoxin domain-containing protein</fullName>
    </submittedName>
</protein>
<dbReference type="PROSITE" id="PS00194">
    <property type="entry name" value="THIOREDOXIN_1"/>
    <property type="match status" value="1"/>
</dbReference>
<dbReference type="InterPro" id="IPR000866">
    <property type="entry name" value="AhpC/TSA"/>
</dbReference>
<dbReference type="KEGG" id="schk:GII14_18800"/>
<dbReference type="CDD" id="cd02966">
    <property type="entry name" value="TlpA_like_family"/>
    <property type="match status" value="1"/>
</dbReference>
<evidence type="ECO:0000313" key="6">
    <source>
        <dbReference type="EMBL" id="QIJ05998.1"/>
    </source>
</evidence>
<evidence type="ECO:0000256" key="2">
    <source>
        <dbReference type="ARBA" id="ARBA00022748"/>
    </source>
</evidence>
<dbReference type="GO" id="GO:0015036">
    <property type="term" value="F:disulfide oxidoreductase activity"/>
    <property type="evidence" value="ECO:0007669"/>
    <property type="project" value="UniProtKB-ARBA"/>
</dbReference>
<feature type="domain" description="Thioredoxin" evidence="5">
    <location>
        <begin position="79"/>
        <end position="224"/>
    </location>
</feature>
<dbReference type="GO" id="GO:0030313">
    <property type="term" value="C:cell envelope"/>
    <property type="evidence" value="ECO:0007669"/>
    <property type="project" value="UniProtKB-SubCell"/>
</dbReference>
<evidence type="ECO:0000256" key="3">
    <source>
        <dbReference type="ARBA" id="ARBA00023157"/>
    </source>
</evidence>
<evidence type="ECO:0000256" key="4">
    <source>
        <dbReference type="ARBA" id="ARBA00023284"/>
    </source>
</evidence>
<dbReference type="InterPro" id="IPR013766">
    <property type="entry name" value="Thioredoxin_domain"/>
</dbReference>
<dbReference type="GO" id="GO:0017004">
    <property type="term" value="P:cytochrome complex assembly"/>
    <property type="evidence" value="ECO:0007669"/>
    <property type="project" value="UniProtKB-KW"/>
</dbReference>
<evidence type="ECO:0000259" key="5">
    <source>
        <dbReference type="PROSITE" id="PS51352"/>
    </source>
</evidence>
<dbReference type="InterPro" id="IPR036249">
    <property type="entry name" value="Thioredoxin-like_sf"/>
</dbReference>
<dbReference type="PANTHER" id="PTHR42852:SF6">
    <property type="entry name" value="THIOL:DISULFIDE INTERCHANGE PROTEIN DSBE"/>
    <property type="match status" value="1"/>
</dbReference>
<accession>A0A6G7LW28</accession>
<reference evidence="6 7" key="1">
    <citation type="submission" date="2019-11" db="EMBL/GenBank/DDBJ databases">
        <title>Complete Genome Sequence of Shewanella chilikensis Strain DC57, Isolated from Corroded Seal Rings at a floating production facility in Australia.</title>
        <authorList>
            <person name="Salgar-Chaparro S.J."/>
            <person name="Castillo-Villamizar G.A."/>
            <person name="Poehlein A."/>
            <person name="Daniel R."/>
            <person name="Machuca L."/>
        </authorList>
    </citation>
    <scope>NUCLEOTIDE SEQUENCE [LARGE SCALE GENOMIC DNA]</scope>
    <source>
        <strain evidence="6 7">DC57</strain>
    </source>
</reference>
<sequence length="232" mass="25876">MAGTCHLVTGIARHAAVFRPQQQSIPTRSGESILRSYLLLCLALLLPLSAQGGIMQHKAYHTGEPVPNKPMIMREFVEMQHARKVAKVTFADLQGNPKTLAEYQGRLVLLNLWASWCPPCLREMPALAKLRSKLQGSSIQIVPLSIDEDPAAVTPFLAKHELKLDDSWIDSKKEIEKIMPANVVPATYIFDPNGNLVGFIRGYLDWDDPDIADYLLRFAAKYQTLAQSKALQ</sequence>
<dbReference type="SUPFAM" id="SSF52833">
    <property type="entry name" value="Thioredoxin-like"/>
    <property type="match status" value="1"/>
</dbReference>
<gene>
    <name evidence="6" type="ORF">GII14_18800</name>
</gene>
<dbReference type="GO" id="GO:0016209">
    <property type="term" value="F:antioxidant activity"/>
    <property type="evidence" value="ECO:0007669"/>
    <property type="project" value="InterPro"/>
</dbReference>
<organism evidence="6 7">
    <name type="scientific">Shewanella chilikensis</name>
    <dbReference type="NCBI Taxonomy" id="558541"/>
    <lineage>
        <taxon>Bacteria</taxon>
        <taxon>Pseudomonadati</taxon>
        <taxon>Pseudomonadota</taxon>
        <taxon>Gammaproteobacteria</taxon>
        <taxon>Alteromonadales</taxon>
        <taxon>Shewanellaceae</taxon>
        <taxon>Shewanella</taxon>
    </lineage>
</organism>